<sequence>MGGTPAPQGSAHGSYAGTEGDDDLDDERAASPRRETAPSSFAVAGPSGAGHE</sequence>
<organism evidence="2 3">
    <name type="scientific">Actinopolymorpha cephalotaxi</name>
    <dbReference type="NCBI Taxonomy" id="504797"/>
    <lineage>
        <taxon>Bacteria</taxon>
        <taxon>Bacillati</taxon>
        <taxon>Actinomycetota</taxon>
        <taxon>Actinomycetes</taxon>
        <taxon>Propionibacteriales</taxon>
        <taxon>Actinopolymorphaceae</taxon>
        <taxon>Actinopolymorpha</taxon>
    </lineage>
</organism>
<feature type="compositionally biased region" description="Basic and acidic residues" evidence="1">
    <location>
        <begin position="27"/>
        <end position="36"/>
    </location>
</feature>
<feature type="region of interest" description="Disordered" evidence="1">
    <location>
        <begin position="1"/>
        <end position="52"/>
    </location>
</feature>
<protein>
    <submittedName>
        <fullName evidence="2">Uncharacterized protein</fullName>
    </submittedName>
</protein>
<reference evidence="2 3" key="1">
    <citation type="submission" date="2020-07" db="EMBL/GenBank/DDBJ databases">
        <title>Sequencing the genomes of 1000 actinobacteria strains.</title>
        <authorList>
            <person name="Klenk H.-P."/>
        </authorList>
    </citation>
    <scope>NUCLEOTIDE SEQUENCE [LARGE SCALE GENOMIC DNA]</scope>
    <source>
        <strain evidence="2 3">DSM 45117</strain>
    </source>
</reference>
<keyword evidence="3" id="KW-1185">Reference proteome</keyword>
<name>A0ABX2S9U4_9ACTN</name>
<proteinExistence type="predicted"/>
<comment type="caution">
    <text evidence="2">The sequence shown here is derived from an EMBL/GenBank/DDBJ whole genome shotgun (WGS) entry which is preliminary data.</text>
</comment>
<gene>
    <name evidence="2" type="ORF">FHR37_005275</name>
</gene>
<evidence type="ECO:0000313" key="3">
    <source>
        <dbReference type="Proteomes" id="UP000533017"/>
    </source>
</evidence>
<evidence type="ECO:0000313" key="2">
    <source>
        <dbReference type="EMBL" id="NYH86424.1"/>
    </source>
</evidence>
<evidence type="ECO:0000256" key="1">
    <source>
        <dbReference type="SAM" id="MobiDB-lite"/>
    </source>
</evidence>
<accession>A0ABX2S9U4</accession>
<dbReference type="Proteomes" id="UP000533017">
    <property type="component" value="Unassembled WGS sequence"/>
</dbReference>
<dbReference type="EMBL" id="JACBZA010000001">
    <property type="protein sequence ID" value="NYH86424.1"/>
    <property type="molecule type" value="Genomic_DNA"/>
</dbReference>
<dbReference type="RefSeq" id="WP_175542541.1">
    <property type="nucleotide sequence ID" value="NZ_FOOI01000008.1"/>
</dbReference>